<comment type="subcellular location">
    <subcellularLocation>
        <location evidence="1">Mitochondrion</location>
    </subcellularLocation>
</comment>
<keyword evidence="6 10" id="KW-0862">Zinc</keyword>
<evidence type="ECO:0000256" key="6">
    <source>
        <dbReference type="ARBA" id="ARBA00022833"/>
    </source>
</evidence>
<organism evidence="13 14">
    <name type="scientific">Aphanomyces stellatus</name>
    <dbReference type="NCBI Taxonomy" id="120398"/>
    <lineage>
        <taxon>Eukaryota</taxon>
        <taxon>Sar</taxon>
        <taxon>Stramenopiles</taxon>
        <taxon>Oomycota</taxon>
        <taxon>Saprolegniomycetes</taxon>
        <taxon>Saprolegniales</taxon>
        <taxon>Verrucalvaceae</taxon>
        <taxon>Aphanomyces</taxon>
    </lineage>
</organism>
<evidence type="ECO:0000313" key="14">
    <source>
        <dbReference type="Proteomes" id="UP000332933"/>
    </source>
</evidence>
<dbReference type="GO" id="GO:0006508">
    <property type="term" value="P:proteolysis"/>
    <property type="evidence" value="ECO:0007669"/>
    <property type="project" value="UniProtKB-KW"/>
</dbReference>
<name>A0A485LD78_9STRA</name>
<dbReference type="InterPro" id="IPR033851">
    <property type="entry name" value="M3A_MIP"/>
</dbReference>
<evidence type="ECO:0000313" key="13">
    <source>
        <dbReference type="EMBL" id="VFT96098.1"/>
    </source>
</evidence>
<dbReference type="GO" id="GO:0006518">
    <property type="term" value="P:peptide metabolic process"/>
    <property type="evidence" value="ECO:0007669"/>
    <property type="project" value="TreeGrafter"/>
</dbReference>
<evidence type="ECO:0000256" key="7">
    <source>
        <dbReference type="ARBA" id="ARBA00022946"/>
    </source>
</evidence>
<sequence length="694" mass="78128">MMLRTMWGRGVRHISWMPTLTLPSTRRTQKGLFGLDGLVQPEDFGRLSADAIAEIGRLKKQIVARPPGLSTIQDLDAISNAVCIVIDAAELCRNVHPDERFRKAATRSFAQLSTLIQELNTDTDMYLRLRDVTDNAVLMAGFTEEQRRVAVLLRNEFERDGIHLNSAGRDHVMELQNRITDLSTQFQHNITTIRDCIEVPRKSLRMFPANYLAHCASSSSSSDVVSVPTDTHVMSAVLKWIPDPTVRRQMYTAGNTCASANLHVLDELIHARHELATTLGFDTYAHLATSDKMVQTPDRVDAFLKSIADNLMTKATAERELLLAAKQQYEGSFFGQTTLESWDIPYYMGLLKARHHQLDSRVISAYFPVERCVEGLQLLCAELFGVTLTESAMVPHETWHPDVRKLDLTCPAGAHLGVLYLDLYPRAYKYNHFAHFTIRCGKRLEHGAYQTPVAALVCNFQQPTPSTPPLLTHGEVETLFHEFGHALHSVLSQTEFQHVSGTRGQLDFVETPSHLFEYFAWDPRVVETFARHYDTNAPIPRAMLDNLRQSKHMFSAMDAQTQCLYSLLDLTLFGTQPLPFAPPTTTQALATLQSQNTLVPYAAGTFWHTRFGHLVNYGAGYYSYLYARVFAADIWEECFAADPWNPKAGAAVYEGMLRHGGAKEPMAMLRDILGREPSSRSFLKELGVDHNKQV</sequence>
<reference evidence="12" key="2">
    <citation type="submission" date="2019-06" db="EMBL/GenBank/DDBJ databases">
        <title>Genomics analysis of Aphanomyces spp. identifies a new class of oomycete effector associated with host adaptation.</title>
        <authorList>
            <person name="Gaulin E."/>
        </authorList>
    </citation>
    <scope>NUCLEOTIDE SEQUENCE</scope>
    <source>
        <strain evidence="12">CBS 578.67</strain>
    </source>
</reference>
<dbReference type="FunFam" id="3.40.390.10:FF:000059">
    <property type="entry name" value="Oligopeptidase, putative"/>
    <property type="match status" value="1"/>
</dbReference>
<evidence type="ECO:0000256" key="10">
    <source>
        <dbReference type="RuleBase" id="RU003435"/>
    </source>
</evidence>
<dbReference type="PANTHER" id="PTHR11804">
    <property type="entry name" value="PROTEASE M3 THIMET OLIGOPEPTIDASE-RELATED"/>
    <property type="match status" value="1"/>
</dbReference>
<dbReference type="Gene3D" id="3.40.390.10">
    <property type="entry name" value="Collagenase (Catalytic Domain)"/>
    <property type="match status" value="1"/>
</dbReference>
<dbReference type="EMBL" id="CAADRA010006541">
    <property type="protein sequence ID" value="VFT96098.1"/>
    <property type="molecule type" value="Genomic_DNA"/>
</dbReference>
<keyword evidence="4 10" id="KW-0479">Metal-binding</keyword>
<evidence type="ECO:0000256" key="8">
    <source>
        <dbReference type="ARBA" id="ARBA00023049"/>
    </source>
</evidence>
<accession>A0A485LD78</accession>
<keyword evidence="8 10" id="KW-0482">Metalloprotease</keyword>
<evidence type="ECO:0000256" key="2">
    <source>
        <dbReference type="ARBA" id="ARBA00006040"/>
    </source>
</evidence>
<dbReference type="GO" id="GO:0005739">
    <property type="term" value="C:mitochondrion"/>
    <property type="evidence" value="ECO:0007669"/>
    <property type="project" value="UniProtKB-SubCell"/>
</dbReference>
<keyword evidence="14" id="KW-1185">Reference proteome</keyword>
<evidence type="ECO:0000313" key="12">
    <source>
        <dbReference type="EMBL" id="KAF0689112.1"/>
    </source>
</evidence>
<dbReference type="GO" id="GO:0046872">
    <property type="term" value="F:metal ion binding"/>
    <property type="evidence" value="ECO:0007669"/>
    <property type="project" value="UniProtKB-UniRule"/>
</dbReference>
<keyword evidence="3 10" id="KW-0645">Protease</keyword>
<dbReference type="InterPro" id="IPR001567">
    <property type="entry name" value="Pept_M3A_M3B_dom"/>
</dbReference>
<protein>
    <submittedName>
        <fullName evidence="13">Aste57867_19384 protein</fullName>
    </submittedName>
</protein>
<dbReference type="InterPro" id="IPR024077">
    <property type="entry name" value="Neurolysin/TOP_dom2"/>
</dbReference>
<evidence type="ECO:0000256" key="9">
    <source>
        <dbReference type="ARBA" id="ARBA00023128"/>
    </source>
</evidence>
<dbReference type="InterPro" id="IPR045090">
    <property type="entry name" value="Pept_M3A_M3B"/>
</dbReference>
<keyword evidence="9" id="KW-0496">Mitochondrion</keyword>
<evidence type="ECO:0000256" key="1">
    <source>
        <dbReference type="ARBA" id="ARBA00004173"/>
    </source>
</evidence>
<keyword evidence="7" id="KW-0809">Transit peptide</keyword>
<reference evidence="13 14" key="1">
    <citation type="submission" date="2019-03" db="EMBL/GenBank/DDBJ databases">
        <authorList>
            <person name="Gaulin E."/>
            <person name="Dumas B."/>
        </authorList>
    </citation>
    <scope>NUCLEOTIDE SEQUENCE [LARGE SCALE GENOMIC DNA]</scope>
    <source>
        <strain evidence="13">CBS 568.67</strain>
    </source>
</reference>
<comment type="cofactor">
    <cofactor evidence="10">
        <name>Zn(2+)</name>
        <dbReference type="ChEBI" id="CHEBI:29105"/>
    </cofactor>
    <text evidence="10">Binds 1 zinc ion.</text>
</comment>
<evidence type="ECO:0000256" key="5">
    <source>
        <dbReference type="ARBA" id="ARBA00022801"/>
    </source>
</evidence>
<dbReference type="CDD" id="cd06457">
    <property type="entry name" value="M3A_MIP"/>
    <property type="match status" value="1"/>
</dbReference>
<proteinExistence type="inferred from homology"/>
<evidence type="ECO:0000259" key="11">
    <source>
        <dbReference type="Pfam" id="PF01432"/>
    </source>
</evidence>
<gene>
    <name evidence="13" type="primary">Aste57867_19384</name>
    <name evidence="12" type="ORF">As57867_019320</name>
    <name evidence="13" type="ORF">ASTE57867_19384</name>
</gene>
<keyword evidence="5 10" id="KW-0378">Hydrolase</keyword>
<dbReference type="SUPFAM" id="SSF55486">
    <property type="entry name" value="Metalloproteases ('zincins'), catalytic domain"/>
    <property type="match status" value="1"/>
</dbReference>
<dbReference type="Gene3D" id="1.10.1370.10">
    <property type="entry name" value="Neurolysin, domain 3"/>
    <property type="match status" value="1"/>
</dbReference>
<dbReference type="InterPro" id="IPR024079">
    <property type="entry name" value="MetalloPept_cat_dom_sf"/>
</dbReference>
<dbReference type="OrthoDB" id="17530at2759"/>
<dbReference type="Pfam" id="PF01432">
    <property type="entry name" value="Peptidase_M3"/>
    <property type="match status" value="1"/>
</dbReference>
<evidence type="ECO:0000256" key="3">
    <source>
        <dbReference type="ARBA" id="ARBA00022670"/>
    </source>
</evidence>
<feature type="domain" description="Peptidase M3A/M3B catalytic" evidence="11">
    <location>
        <begin position="238"/>
        <end position="687"/>
    </location>
</feature>
<dbReference type="AlphaFoldDB" id="A0A485LD78"/>
<dbReference type="Proteomes" id="UP000332933">
    <property type="component" value="Unassembled WGS sequence"/>
</dbReference>
<dbReference type="GO" id="GO:0004222">
    <property type="term" value="F:metalloendopeptidase activity"/>
    <property type="evidence" value="ECO:0007669"/>
    <property type="project" value="InterPro"/>
</dbReference>
<dbReference type="PANTHER" id="PTHR11804:SF79">
    <property type="entry name" value="MITOCHONDRIAL INTERMEDIATE PEPTIDASE"/>
    <property type="match status" value="1"/>
</dbReference>
<dbReference type="EMBL" id="VJMH01006520">
    <property type="protein sequence ID" value="KAF0689112.1"/>
    <property type="molecule type" value="Genomic_DNA"/>
</dbReference>
<comment type="similarity">
    <text evidence="2 10">Belongs to the peptidase M3 family.</text>
</comment>
<evidence type="ECO:0000256" key="4">
    <source>
        <dbReference type="ARBA" id="ARBA00022723"/>
    </source>
</evidence>